<organism evidence="12 13">
    <name type="scientific">Hymenobacter negativus</name>
    <dbReference type="NCBI Taxonomy" id="2795026"/>
    <lineage>
        <taxon>Bacteria</taxon>
        <taxon>Pseudomonadati</taxon>
        <taxon>Bacteroidota</taxon>
        <taxon>Cytophagia</taxon>
        <taxon>Cytophagales</taxon>
        <taxon>Hymenobacteraceae</taxon>
        <taxon>Hymenobacter</taxon>
    </lineage>
</organism>
<evidence type="ECO:0000256" key="9">
    <source>
        <dbReference type="ARBA" id="ARBA00023136"/>
    </source>
</evidence>
<evidence type="ECO:0000256" key="8">
    <source>
        <dbReference type="ARBA" id="ARBA00022989"/>
    </source>
</evidence>
<dbReference type="InterPro" id="IPR006260">
    <property type="entry name" value="TonB/TolA_C"/>
</dbReference>
<dbReference type="InterPro" id="IPR051045">
    <property type="entry name" value="TonB-dependent_transducer"/>
</dbReference>
<dbReference type="PANTHER" id="PTHR33446">
    <property type="entry name" value="PROTEIN TONB-RELATED"/>
    <property type="match status" value="1"/>
</dbReference>
<evidence type="ECO:0000259" key="11">
    <source>
        <dbReference type="PROSITE" id="PS52015"/>
    </source>
</evidence>
<evidence type="ECO:0000313" key="13">
    <source>
        <dbReference type="Proteomes" id="UP000664369"/>
    </source>
</evidence>
<dbReference type="Gene3D" id="3.30.1150.10">
    <property type="match status" value="1"/>
</dbReference>
<reference evidence="12 13" key="1">
    <citation type="submission" date="2021-03" db="EMBL/GenBank/DDBJ databases">
        <authorList>
            <person name="Kim M.K."/>
        </authorList>
    </citation>
    <scope>NUCLEOTIDE SEQUENCE [LARGE SCALE GENOMIC DNA]</scope>
    <source>
        <strain evidence="12 13">BT442</strain>
    </source>
</reference>
<dbReference type="PRINTS" id="PR01374">
    <property type="entry name" value="TONBPROTEIN"/>
</dbReference>
<sequence>MNNAQLATASLDDIVFDGRNRHYGAYELRALYQRHMTRALIIATAVCALLLVFPLVAQLLKKDVVTVVPPIIVESNPTIIDMPEELKVLPPPPAASRPAVPPPQPPTVQDIVPVVTTDDKVTPNDKVPDQSELVDAKPGLVTQIGEIGADPNASLDDLKIGTGPGGDVTGETVTEKPYFYVEQMPQLPGGGGQAAIVAAIQKAARYPGEALRNQVEGKVFVSFVVNPLGEVTDVKVIKGLGAGLDEETIRAVKTLPRFIPGKQNGRAVSVAYTVPISFKIQ</sequence>
<evidence type="ECO:0000256" key="1">
    <source>
        <dbReference type="ARBA" id="ARBA00004383"/>
    </source>
</evidence>
<dbReference type="InterPro" id="IPR003538">
    <property type="entry name" value="TonB"/>
</dbReference>
<evidence type="ECO:0000256" key="6">
    <source>
        <dbReference type="ARBA" id="ARBA00022692"/>
    </source>
</evidence>
<dbReference type="NCBIfam" id="TIGR01352">
    <property type="entry name" value="tonB_Cterm"/>
    <property type="match status" value="1"/>
</dbReference>
<keyword evidence="4" id="KW-1003">Cell membrane</keyword>
<keyword evidence="9 10" id="KW-0472">Membrane</keyword>
<keyword evidence="13" id="KW-1185">Reference proteome</keyword>
<gene>
    <name evidence="12" type="ORF">J4E00_15360</name>
</gene>
<evidence type="ECO:0000256" key="5">
    <source>
        <dbReference type="ARBA" id="ARBA00022519"/>
    </source>
</evidence>
<keyword evidence="6 10" id="KW-0812">Transmembrane</keyword>
<protein>
    <submittedName>
        <fullName evidence="12">Energy transducer TonB</fullName>
    </submittedName>
</protein>
<comment type="similarity">
    <text evidence="2">Belongs to the TonB family.</text>
</comment>
<comment type="caution">
    <text evidence="12">The sequence shown here is derived from an EMBL/GenBank/DDBJ whole genome shotgun (WGS) entry which is preliminary data.</text>
</comment>
<dbReference type="InterPro" id="IPR037682">
    <property type="entry name" value="TonB_C"/>
</dbReference>
<comment type="subcellular location">
    <subcellularLocation>
        <location evidence="1">Cell inner membrane</location>
        <topology evidence="1">Single-pass membrane protein</topology>
        <orientation evidence="1">Periplasmic side</orientation>
    </subcellularLocation>
</comment>
<dbReference type="EMBL" id="JAGETZ010000007">
    <property type="protein sequence ID" value="MBO2010438.1"/>
    <property type="molecule type" value="Genomic_DNA"/>
</dbReference>
<proteinExistence type="inferred from homology"/>
<evidence type="ECO:0000256" key="2">
    <source>
        <dbReference type="ARBA" id="ARBA00006555"/>
    </source>
</evidence>
<feature type="transmembrane region" description="Helical" evidence="10">
    <location>
        <begin position="39"/>
        <end position="60"/>
    </location>
</feature>
<keyword evidence="7" id="KW-0653">Protein transport</keyword>
<dbReference type="Pfam" id="PF03544">
    <property type="entry name" value="TonB_C"/>
    <property type="match status" value="1"/>
</dbReference>
<dbReference type="Proteomes" id="UP000664369">
    <property type="component" value="Unassembled WGS sequence"/>
</dbReference>
<evidence type="ECO:0000256" key="4">
    <source>
        <dbReference type="ARBA" id="ARBA00022475"/>
    </source>
</evidence>
<name>A0ABS3QGR0_9BACT</name>
<feature type="domain" description="TonB C-terminal" evidence="11">
    <location>
        <begin position="191"/>
        <end position="281"/>
    </location>
</feature>
<keyword evidence="3" id="KW-0813">Transport</keyword>
<keyword evidence="5" id="KW-0997">Cell inner membrane</keyword>
<evidence type="ECO:0000256" key="3">
    <source>
        <dbReference type="ARBA" id="ARBA00022448"/>
    </source>
</evidence>
<dbReference type="PANTHER" id="PTHR33446:SF2">
    <property type="entry name" value="PROTEIN TONB"/>
    <property type="match status" value="1"/>
</dbReference>
<evidence type="ECO:0000313" key="12">
    <source>
        <dbReference type="EMBL" id="MBO2010438.1"/>
    </source>
</evidence>
<evidence type="ECO:0000256" key="7">
    <source>
        <dbReference type="ARBA" id="ARBA00022927"/>
    </source>
</evidence>
<dbReference type="SUPFAM" id="SSF74653">
    <property type="entry name" value="TolA/TonB C-terminal domain"/>
    <property type="match status" value="1"/>
</dbReference>
<keyword evidence="8 10" id="KW-1133">Transmembrane helix</keyword>
<accession>A0ABS3QGR0</accession>
<evidence type="ECO:0000256" key="10">
    <source>
        <dbReference type="SAM" id="Phobius"/>
    </source>
</evidence>
<dbReference type="PROSITE" id="PS52015">
    <property type="entry name" value="TONB_CTD"/>
    <property type="match status" value="1"/>
</dbReference>